<dbReference type="RefSeq" id="WP_006600441.1">
    <property type="nucleotide sequence ID" value="NZ_AOLL01000010.1"/>
</dbReference>
<dbReference type="GO" id="GO:0009036">
    <property type="term" value="F:type II site-specific deoxyribonuclease activity"/>
    <property type="evidence" value="ECO:0007669"/>
    <property type="project" value="InterPro"/>
</dbReference>
<dbReference type="PATRIC" id="fig|1227458.3.peg.993"/>
<dbReference type="EMBL" id="AOLL01000010">
    <property type="protein sequence ID" value="ELZ92827.1"/>
    <property type="molecule type" value="Genomic_DNA"/>
</dbReference>
<organism evidence="1 2">
    <name type="scientific">Haloferax volcanii JCM 10717</name>
    <dbReference type="NCBI Taxonomy" id="1227458"/>
    <lineage>
        <taxon>Archaea</taxon>
        <taxon>Methanobacteriati</taxon>
        <taxon>Methanobacteriota</taxon>
        <taxon>Stenosarchaea group</taxon>
        <taxon>Halobacteria</taxon>
        <taxon>Halobacteriales</taxon>
        <taxon>Haloferacaceae</taxon>
        <taxon>Haloferax</taxon>
    </lineage>
</organism>
<gene>
    <name evidence="1" type="ORF">C452_05135</name>
</gene>
<comment type="caution">
    <text evidence="1">The sequence shown here is derived from an EMBL/GenBank/DDBJ whole genome shotgun (WGS) entry which is preliminary data.</text>
</comment>
<dbReference type="GO" id="GO:0000287">
    <property type="term" value="F:magnesium ion binding"/>
    <property type="evidence" value="ECO:0007669"/>
    <property type="project" value="InterPro"/>
</dbReference>
<proteinExistence type="predicted"/>
<dbReference type="GO" id="GO:0003677">
    <property type="term" value="F:DNA binding"/>
    <property type="evidence" value="ECO:0007669"/>
    <property type="project" value="InterPro"/>
</dbReference>
<keyword evidence="1" id="KW-0255">Endonuclease</keyword>
<dbReference type="InterPro" id="IPR011335">
    <property type="entry name" value="Restrct_endonuc-II-like"/>
</dbReference>
<dbReference type="InterPro" id="IPR015278">
    <property type="entry name" value="BglII-like"/>
</dbReference>
<evidence type="ECO:0000313" key="2">
    <source>
        <dbReference type="Proteomes" id="UP000011577"/>
    </source>
</evidence>
<keyword evidence="1" id="KW-0378">Hydrolase</keyword>
<sequence>MSNDEEPIVPVPEDAQMRVTDIFSFGGGLERLQSDFRKEYDELVEAIEANPAEEVFVKETKEASKSGKYLASPGVMNHNILIEQLHDEYGWAVDHSAGRNKSEISQIGKEPRSIGDSECEVDISPGERYGKRTVDAWKNDFCVEIQFGKYAFMIYDVLAKFGHFQQHDKIEMGVEVLPSNNLVRDMSTGVGYYEQLEAEIGHLPDDYVDEEYRTPVIGLGVGFERPSIDHDDLESEAGVASQQTVADF</sequence>
<dbReference type="Proteomes" id="UP000011577">
    <property type="component" value="Unassembled WGS sequence"/>
</dbReference>
<dbReference type="AlphaFoldDB" id="M0I9W4"/>
<name>M0I9W4_HALVO</name>
<dbReference type="GO" id="GO:0009307">
    <property type="term" value="P:DNA restriction-modification system"/>
    <property type="evidence" value="ECO:0007669"/>
    <property type="project" value="InterPro"/>
</dbReference>
<dbReference type="SUPFAM" id="SSF52980">
    <property type="entry name" value="Restriction endonuclease-like"/>
    <property type="match status" value="1"/>
</dbReference>
<dbReference type="InterPro" id="IPR011338">
    <property type="entry name" value="BamHI/BglII/BstY"/>
</dbReference>
<dbReference type="Pfam" id="PF09195">
    <property type="entry name" value="Endonuc-BglII"/>
    <property type="match status" value="1"/>
</dbReference>
<dbReference type="Gene3D" id="3.40.91.20">
    <property type="match status" value="1"/>
</dbReference>
<accession>M0I9W4</accession>
<keyword evidence="1" id="KW-0540">Nuclease</keyword>
<evidence type="ECO:0000313" key="1">
    <source>
        <dbReference type="EMBL" id="ELZ92827.1"/>
    </source>
</evidence>
<protein>
    <submittedName>
        <fullName evidence="1">Restriction endonuclease BglII</fullName>
    </submittedName>
</protein>
<reference evidence="1 2" key="1">
    <citation type="journal article" date="2014" name="PLoS Genet.">
        <title>Phylogenetically driven sequencing of extremely halophilic archaea reveals strategies for static and dynamic osmo-response.</title>
        <authorList>
            <person name="Becker E.A."/>
            <person name="Seitzer P.M."/>
            <person name="Tritt A."/>
            <person name="Larsen D."/>
            <person name="Krusor M."/>
            <person name="Yao A.I."/>
            <person name="Wu D."/>
            <person name="Madern D."/>
            <person name="Eisen J.A."/>
            <person name="Darling A.E."/>
            <person name="Facciotti M.T."/>
        </authorList>
    </citation>
    <scope>NUCLEOTIDE SEQUENCE [LARGE SCALE GENOMIC DNA]</scope>
    <source>
        <strain evidence="1 2">JCM 10717</strain>
    </source>
</reference>